<accession>A0A4R4D2Q0</accession>
<gene>
    <name evidence="1" type="ORF">EXY23_27050</name>
</gene>
<name>A0A4R4D2Q0_9PROT</name>
<keyword evidence="2" id="KW-1185">Reference proteome</keyword>
<sequence length="66" mass="7341">MTAQVGGRTVFAYSRPRLDAEGRPDGGTLWATFRIAEFQRFYASVLGHPGDVVKRGTKAQMTTRPR</sequence>
<evidence type="ECO:0000313" key="1">
    <source>
        <dbReference type="EMBL" id="TCZ51103.1"/>
    </source>
</evidence>
<evidence type="ECO:0000313" key="2">
    <source>
        <dbReference type="Proteomes" id="UP000295023"/>
    </source>
</evidence>
<organism evidence="1 2">
    <name type="scientific">Roseicella aquatilis</name>
    <dbReference type="NCBI Taxonomy" id="2527868"/>
    <lineage>
        <taxon>Bacteria</taxon>
        <taxon>Pseudomonadati</taxon>
        <taxon>Pseudomonadota</taxon>
        <taxon>Alphaproteobacteria</taxon>
        <taxon>Acetobacterales</taxon>
        <taxon>Roseomonadaceae</taxon>
        <taxon>Roseicella</taxon>
    </lineage>
</organism>
<dbReference type="AlphaFoldDB" id="A0A4R4D2Q0"/>
<protein>
    <submittedName>
        <fullName evidence="1">Uncharacterized protein</fullName>
    </submittedName>
</protein>
<dbReference type="Proteomes" id="UP000295023">
    <property type="component" value="Unassembled WGS sequence"/>
</dbReference>
<dbReference type="RefSeq" id="WP_132297677.1">
    <property type="nucleotide sequence ID" value="NZ_SKBM01000059.1"/>
</dbReference>
<comment type="caution">
    <text evidence="1">The sequence shown here is derived from an EMBL/GenBank/DDBJ whole genome shotgun (WGS) entry which is preliminary data.</text>
</comment>
<dbReference type="EMBL" id="SKBM01000059">
    <property type="protein sequence ID" value="TCZ51103.1"/>
    <property type="molecule type" value="Genomic_DNA"/>
</dbReference>
<proteinExistence type="predicted"/>
<reference evidence="1 2" key="1">
    <citation type="submission" date="2019-03" db="EMBL/GenBank/DDBJ databases">
        <title>Paracraurococcus aquatilis NE82 genome sequence.</title>
        <authorList>
            <person name="Zhao Y."/>
            <person name="Du Z."/>
        </authorList>
    </citation>
    <scope>NUCLEOTIDE SEQUENCE [LARGE SCALE GENOMIC DNA]</scope>
    <source>
        <strain evidence="1 2">NE82</strain>
    </source>
</reference>